<dbReference type="KEGG" id="hbh:E4T21_21010"/>
<proteinExistence type="predicted"/>
<evidence type="ECO:0000313" key="1">
    <source>
        <dbReference type="EMBL" id="QEM83771.1"/>
    </source>
</evidence>
<keyword evidence="2" id="KW-1185">Reference proteome</keyword>
<dbReference type="Proteomes" id="UP000324285">
    <property type="component" value="Chromosome"/>
</dbReference>
<dbReference type="OrthoDB" id="6901203at2"/>
<dbReference type="AlphaFoldDB" id="A0A5C1NM48"/>
<dbReference type="RefSeq" id="WP_149286891.1">
    <property type="nucleotide sequence ID" value="NZ_CP038437.2"/>
</dbReference>
<organism evidence="1 2">
    <name type="scientific">Halomonas binhaiensis</name>
    <dbReference type="NCBI Taxonomy" id="2562282"/>
    <lineage>
        <taxon>Bacteria</taxon>
        <taxon>Pseudomonadati</taxon>
        <taxon>Pseudomonadota</taxon>
        <taxon>Gammaproteobacteria</taxon>
        <taxon>Oceanospirillales</taxon>
        <taxon>Halomonadaceae</taxon>
        <taxon>Halomonas</taxon>
    </lineage>
</organism>
<dbReference type="EMBL" id="CP038437">
    <property type="protein sequence ID" value="QEM83771.1"/>
    <property type="molecule type" value="Genomic_DNA"/>
</dbReference>
<protein>
    <submittedName>
        <fullName evidence="1">Uncharacterized protein</fullName>
    </submittedName>
</protein>
<name>A0A5C1NM48_9GAMM</name>
<evidence type="ECO:0000313" key="2">
    <source>
        <dbReference type="Proteomes" id="UP000324285"/>
    </source>
</evidence>
<gene>
    <name evidence="1" type="ORF">E4T21_21010</name>
</gene>
<accession>A0A5C1NM48</accession>
<reference evidence="1" key="1">
    <citation type="submission" date="2021-02" db="EMBL/GenBank/DDBJ databases">
        <title>Strain Y2R2, a novel species of the genus Halomonas.</title>
        <authorList>
            <person name="Huang H."/>
        </authorList>
    </citation>
    <scope>NUCLEOTIDE SEQUENCE</scope>
    <source>
        <strain evidence="1">Y2R2</strain>
    </source>
</reference>
<sequence length="111" mass="12862">MKKIIIAALSLATLAVWLNVGYYKYYGVHDTETFFFIKKHPTLQIKFMNLAASDQDPSSFSLMDDEEKEWLMDYCKYRLGIITKIESQSDVEKCLDYPPLGQGVHFPLSRD</sequence>